<gene>
    <name evidence="2" type="ORF">PHMEG_00013743</name>
</gene>
<proteinExistence type="predicted"/>
<dbReference type="Proteomes" id="UP000198211">
    <property type="component" value="Unassembled WGS sequence"/>
</dbReference>
<dbReference type="OrthoDB" id="1752139at2759"/>
<protein>
    <submittedName>
        <fullName evidence="2">Uncharacterized protein</fullName>
    </submittedName>
</protein>
<dbReference type="EMBL" id="NBNE01001695">
    <property type="protein sequence ID" value="OWZ13005.1"/>
    <property type="molecule type" value="Genomic_DNA"/>
</dbReference>
<comment type="caution">
    <text evidence="2">The sequence shown here is derived from an EMBL/GenBank/DDBJ whole genome shotgun (WGS) entry which is preliminary data.</text>
</comment>
<evidence type="ECO:0000313" key="2">
    <source>
        <dbReference type="EMBL" id="OWZ13005.1"/>
    </source>
</evidence>
<sequence length="198" mass="22100">MAPRIRVSSISELKEFAGKDNDEECARSWLGKVKSVVVADQVPNKEKCLVVGDLLTSPARNWYGQLSRSTRCGYSRSSRRSIAGEGCLSRDRTIAPENASPLEYLHRLNVAGLRAKLPIKDGESAVRREHVEHFIETLDGRDLADQLALLRLNDAEDLEETLRARLRTKTERVKPLLDRKIPTDGPPTTPAEPTKTCV</sequence>
<evidence type="ECO:0000313" key="3">
    <source>
        <dbReference type="Proteomes" id="UP000198211"/>
    </source>
</evidence>
<organism evidence="2 3">
    <name type="scientific">Phytophthora megakarya</name>
    <dbReference type="NCBI Taxonomy" id="4795"/>
    <lineage>
        <taxon>Eukaryota</taxon>
        <taxon>Sar</taxon>
        <taxon>Stramenopiles</taxon>
        <taxon>Oomycota</taxon>
        <taxon>Peronosporomycetes</taxon>
        <taxon>Peronosporales</taxon>
        <taxon>Peronosporaceae</taxon>
        <taxon>Phytophthora</taxon>
    </lineage>
</organism>
<feature type="region of interest" description="Disordered" evidence="1">
    <location>
        <begin position="178"/>
        <end position="198"/>
    </location>
</feature>
<reference evidence="3" key="1">
    <citation type="submission" date="2017-03" db="EMBL/GenBank/DDBJ databases">
        <title>Phytopthora megakarya and P. palmivora, two closely related causual agents of cacao black pod achieved similar genome size and gene model numbers by different mechanisms.</title>
        <authorList>
            <person name="Ali S."/>
            <person name="Shao J."/>
            <person name="Larry D.J."/>
            <person name="Kronmiller B."/>
            <person name="Shen D."/>
            <person name="Strem M.D."/>
            <person name="Melnick R.L."/>
            <person name="Guiltinan M.J."/>
            <person name="Tyler B.M."/>
            <person name="Meinhardt L.W."/>
            <person name="Bailey B.A."/>
        </authorList>
    </citation>
    <scope>NUCLEOTIDE SEQUENCE [LARGE SCALE GENOMIC DNA]</scope>
    <source>
        <strain evidence="3">zdho120</strain>
    </source>
</reference>
<name>A0A225W607_9STRA</name>
<accession>A0A225W607</accession>
<evidence type="ECO:0000256" key="1">
    <source>
        <dbReference type="SAM" id="MobiDB-lite"/>
    </source>
</evidence>
<dbReference type="AlphaFoldDB" id="A0A225W607"/>
<keyword evidence="3" id="KW-1185">Reference proteome</keyword>